<feature type="domain" description="DUF6892" evidence="1">
    <location>
        <begin position="157"/>
        <end position="343"/>
    </location>
</feature>
<accession>A0A0J6SS56</accession>
<dbReference type="PATRIC" id="fig|298794.3.peg.7143"/>
<sequence>MVDSIDPIALAALRPGMPVARLADALGSLWRPLPPHKAGRADILENSHGFVARLDVDGAVAWLKYDWRFPTAAPVDGVHMGASLAATRDARPDLAIEADRLGGPDGRYGFHDYPDGSRLLVTFTMGVVNRIQLFRLDATFAEALPPPYPEPAGAPGAPFADPALKLAVLSALLDAKAIDLGTPEQLAAHVLGRAVDPDEEGYAPIPEVRDWLERYPLDDALLARVTKLVLDGGSAIYPYVDSYWGGEDAQFDVATLAGIEHCPNLAEFHVTALIGTVDLRQLTVLPNLRVIHVGVDVAHLEALLAMPALEAVGQMSDAAYGEATGHGAARAVYEALKARGVRVWVHWMTHTGPGEPPAFE</sequence>
<reference evidence="3 4" key="1">
    <citation type="submission" date="2015-03" db="EMBL/GenBank/DDBJ databases">
        <title>Genome sequencing of Methylobacterium variabile DSM 16961.</title>
        <authorList>
            <person name="Chaudhry V."/>
            <person name="Patil P.B."/>
        </authorList>
    </citation>
    <scope>NUCLEOTIDE SEQUENCE [LARGE SCALE GENOMIC DNA]</scope>
    <source>
        <strain evidence="3 4">DSM 16961</strain>
    </source>
</reference>
<evidence type="ECO:0000259" key="1">
    <source>
        <dbReference type="Pfam" id="PF21832"/>
    </source>
</evidence>
<protein>
    <submittedName>
        <fullName evidence="3">Uncharacterized protein</fullName>
    </submittedName>
</protein>
<dbReference type="Proteomes" id="UP000035955">
    <property type="component" value="Unassembled WGS sequence"/>
</dbReference>
<dbReference type="InterPro" id="IPR055680">
    <property type="entry name" value="DUF7256"/>
</dbReference>
<feature type="domain" description="DUF7256" evidence="2">
    <location>
        <begin position="6"/>
        <end position="142"/>
    </location>
</feature>
<dbReference type="EMBL" id="LABY01000077">
    <property type="protein sequence ID" value="KMO38070.1"/>
    <property type="molecule type" value="Genomic_DNA"/>
</dbReference>
<name>A0A0J6SS56_9HYPH</name>
<proteinExistence type="predicted"/>
<gene>
    <name evidence="3" type="ORF">VQ02_12185</name>
</gene>
<dbReference type="Pfam" id="PF21832">
    <property type="entry name" value="DUF6892"/>
    <property type="match status" value="1"/>
</dbReference>
<dbReference type="AlphaFoldDB" id="A0A0J6SS56"/>
<evidence type="ECO:0000313" key="3">
    <source>
        <dbReference type="EMBL" id="KMO38070.1"/>
    </source>
</evidence>
<dbReference type="InterPro" id="IPR054187">
    <property type="entry name" value="DUF6892"/>
</dbReference>
<dbReference type="Pfam" id="PF23917">
    <property type="entry name" value="DUF7256"/>
    <property type="match status" value="1"/>
</dbReference>
<evidence type="ECO:0000259" key="2">
    <source>
        <dbReference type="Pfam" id="PF23917"/>
    </source>
</evidence>
<keyword evidence="4" id="KW-1185">Reference proteome</keyword>
<organism evidence="3 4">
    <name type="scientific">Methylobacterium variabile</name>
    <dbReference type="NCBI Taxonomy" id="298794"/>
    <lineage>
        <taxon>Bacteria</taxon>
        <taxon>Pseudomonadati</taxon>
        <taxon>Pseudomonadota</taxon>
        <taxon>Alphaproteobacteria</taxon>
        <taxon>Hyphomicrobiales</taxon>
        <taxon>Methylobacteriaceae</taxon>
        <taxon>Methylobacterium</taxon>
    </lineage>
</organism>
<evidence type="ECO:0000313" key="4">
    <source>
        <dbReference type="Proteomes" id="UP000035955"/>
    </source>
</evidence>
<comment type="caution">
    <text evidence="3">The sequence shown here is derived from an EMBL/GenBank/DDBJ whole genome shotgun (WGS) entry which is preliminary data.</text>
</comment>